<organism evidence="1 2">
    <name type="scientific">Lysinibacillus sphaericus</name>
    <name type="common">Bacillus sphaericus</name>
    <dbReference type="NCBI Taxonomy" id="1421"/>
    <lineage>
        <taxon>Bacteria</taxon>
        <taxon>Bacillati</taxon>
        <taxon>Bacillota</taxon>
        <taxon>Bacilli</taxon>
        <taxon>Bacillales</taxon>
        <taxon>Bacillaceae</taxon>
        <taxon>Lysinibacillus</taxon>
    </lineage>
</organism>
<dbReference type="RefSeq" id="WP_142508886.1">
    <property type="nucleotide sequence ID" value="NZ_SADV01000007.1"/>
</dbReference>
<dbReference type="AlphaFoldDB" id="A0A544UK33"/>
<dbReference type="OrthoDB" id="2455749at2"/>
<name>A0A544UK33_LYSSH</name>
<accession>A0A544UK33</accession>
<evidence type="ECO:0000313" key="1">
    <source>
        <dbReference type="EMBL" id="TQR33628.1"/>
    </source>
</evidence>
<proteinExistence type="predicted"/>
<dbReference type="Proteomes" id="UP000317944">
    <property type="component" value="Unassembled WGS sequence"/>
</dbReference>
<sequence length="93" mass="11140">MNNLLEVIDIKSNNGLYRIYLFSDKNPLPRLKIYKIIDEIETPVKSMYEELKKLNAEFSFKIDYEPVGRTQLNTREFSKEFIKLYKNKMKALD</sequence>
<protein>
    <submittedName>
        <fullName evidence="1">Uncharacterized protein</fullName>
    </submittedName>
</protein>
<evidence type="ECO:0000313" key="2">
    <source>
        <dbReference type="Proteomes" id="UP000317944"/>
    </source>
</evidence>
<reference evidence="1 2" key="1">
    <citation type="submission" date="2018-03" db="EMBL/GenBank/DDBJ databases">
        <title>Aerobic endospore-forming bacteria genome sequencing and assembly.</title>
        <authorList>
            <person name="Cavalcante D.A."/>
            <person name="Driks A."/>
            <person name="Putonti C."/>
            <person name="De-Souza M.T."/>
        </authorList>
    </citation>
    <scope>NUCLEOTIDE SEQUENCE [LARGE SCALE GENOMIC DNA]</scope>
    <source>
        <strain evidence="1 2">SDF0037</strain>
    </source>
</reference>
<gene>
    <name evidence="1" type="ORF">C7Y47_11355</name>
</gene>
<comment type="caution">
    <text evidence="1">The sequence shown here is derived from an EMBL/GenBank/DDBJ whole genome shotgun (WGS) entry which is preliminary data.</text>
</comment>
<dbReference type="EMBL" id="SADV01000007">
    <property type="protein sequence ID" value="TQR33628.1"/>
    <property type="molecule type" value="Genomic_DNA"/>
</dbReference>